<dbReference type="EMBL" id="JBAWTH010000071">
    <property type="protein sequence ID" value="KAL2279930.1"/>
    <property type="molecule type" value="Genomic_DNA"/>
</dbReference>
<name>A0ABR4EBZ5_9PEZI</name>
<evidence type="ECO:0000256" key="5">
    <source>
        <dbReference type="SAM" id="SignalP"/>
    </source>
</evidence>
<keyword evidence="2" id="KW-0285">Flavoprotein</keyword>
<dbReference type="SUPFAM" id="SSF56176">
    <property type="entry name" value="FAD-binding/transporter-associated domain-like"/>
    <property type="match status" value="1"/>
</dbReference>
<accession>A0ABR4EBZ5</accession>
<dbReference type="InterPro" id="IPR050416">
    <property type="entry name" value="FAD-linked_Oxidoreductase"/>
</dbReference>
<protein>
    <recommendedName>
        <fullName evidence="6">FAD-binding PCMH-type domain-containing protein</fullName>
    </recommendedName>
</protein>
<dbReference type="Pfam" id="PF01565">
    <property type="entry name" value="FAD_binding_4"/>
    <property type="match status" value="1"/>
</dbReference>
<dbReference type="PANTHER" id="PTHR42973">
    <property type="entry name" value="BINDING OXIDOREDUCTASE, PUTATIVE (AFU_ORTHOLOGUE AFUA_1G17690)-RELATED"/>
    <property type="match status" value="1"/>
</dbReference>
<feature type="signal peptide" evidence="5">
    <location>
        <begin position="1"/>
        <end position="15"/>
    </location>
</feature>
<dbReference type="InterPro" id="IPR016166">
    <property type="entry name" value="FAD-bd_PCMH"/>
</dbReference>
<evidence type="ECO:0000313" key="7">
    <source>
        <dbReference type="EMBL" id="KAL2279930.1"/>
    </source>
</evidence>
<gene>
    <name evidence="7" type="ORF">FJTKL_13078</name>
</gene>
<evidence type="ECO:0000256" key="1">
    <source>
        <dbReference type="ARBA" id="ARBA00005466"/>
    </source>
</evidence>
<evidence type="ECO:0000256" key="4">
    <source>
        <dbReference type="ARBA" id="ARBA00023002"/>
    </source>
</evidence>
<keyword evidence="3" id="KW-0274">FAD</keyword>
<keyword evidence="8" id="KW-1185">Reference proteome</keyword>
<evidence type="ECO:0000313" key="8">
    <source>
        <dbReference type="Proteomes" id="UP001600888"/>
    </source>
</evidence>
<dbReference type="Proteomes" id="UP001600888">
    <property type="component" value="Unassembled WGS sequence"/>
</dbReference>
<dbReference type="Gene3D" id="3.30.465.10">
    <property type="match status" value="1"/>
</dbReference>
<dbReference type="InterPro" id="IPR016169">
    <property type="entry name" value="FAD-bd_PCMH_sub2"/>
</dbReference>
<comment type="caution">
    <text evidence="7">The sequence shown here is derived from an EMBL/GenBank/DDBJ whole genome shotgun (WGS) entry which is preliminary data.</text>
</comment>
<dbReference type="InterPro" id="IPR036318">
    <property type="entry name" value="FAD-bd_PCMH-like_sf"/>
</dbReference>
<reference evidence="7 8" key="1">
    <citation type="submission" date="2024-03" db="EMBL/GenBank/DDBJ databases">
        <title>A high-quality draft genome sequence of Diaporthe vaccinii, a causative agent of upright dieback and viscid rot disease in cranberry plants.</title>
        <authorList>
            <person name="Sarrasin M."/>
            <person name="Lang B.F."/>
            <person name="Burger G."/>
        </authorList>
    </citation>
    <scope>NUCLEOTIDE SEQUENCE [LARGE SCALE GENOMIC DNA]</scope>
    <source>
        <strain evidence="7 8">IS7</strain>
    </source>
</reference>
<keyword evidence="4" id="KW-0560">Oxidoreductase</keyword>
<evidence type="ECO:0000256" key="3">
    <source>
        <dbReference type="ARBA" id="ARBA00022827"/>
    </source>
</evidence>
<evidence type="ECO:0000259" key="6">
    <source>
        <dbReference type="PROSITE" id="PS51387"/>
    </source>
</evidence>
<dbReference type="PANTHER" id="PTHR42973:SF53">
    <property type="entry name" value="FAD-BINDING PCMH-TYPE DOMAIN-CONTAINING PROTEIN-RELATED"/>
    <property type="match status" value="1"/>
</dbReference>
<proteinExistence type="inferred from homology"/>
<feature type="domain" description="FAD-binding PCMH-type" evidence="6">
    <location>
        <begin position="55"/>
        <end position="231"/>
    </location>
</feature>
<organism evidence="7 8">
    <name type="scientific">Diaporthe vaccinii</name>
    <dbReference type="NCBI Taxonomy" id="105482"/>
    <lineage>
        <taxon>Eukaryota</taxon>
        <taxon>Fungi</taxon>
        <taxon>Dikarya</taxon>
        <taxon>Ascomycota</taxon>
        <taxon>Pezizomycotina</taxon>
        <taxon>Sordariomycetes</taxon>
        <taxon>Sordariomycetidae</taxon>
        <taxon>Diaporthales</taxon>
        <taxon>Diaporthaceae</taxon>
        <taxon>Diaporthe</taxon>
        <taxon>Diaporthe eres species complex</taxon>
    </lineage>
</organism>
<dbReference type="InterPro" id="IPR006094">
    <property type="entry name" value="Oxid_FAD_bind_N"/>
</dbReference>
<feature type="chain" id="PRO_5045320063" description="FAD-binding PCMH-type domain-containing protein" evidence="5">
    <location>
        <begin position="16"/>
        <end position="501"/>
    </location>
</feature>
<comment type="similarity">
    <text evidence="1">Belongs to the oxygen-dependent FAD-linked oxidoreductase family.</text>
</comment>
<evidence type="ECO:0000256" key="2">
    <source>
        <dbReference type="ARBA" id="ARBA00022630"/>
    </source>
</evidence>
<keyword evidence="5" id="KW-0732">Signal</keyword>
<dbReference type="PROSITE" id="PS51387">
    <property type="entry name" value="FAD_PCMH"/>
    <property type="match status" value="1"/>
</dbReference>
<sequence>MKWVIVGLVVHLVAAGGTGNPACDALIAAGLGSRVLTATDSAYKDRVESYWSASARLNPWCFVQPQNVGEVSLALTTLAAAGQGAGDWHIAIRGGGHNFFPGVNNIENGVTIDMGFFNRTTYNAESGLASVGPGGHWTGAYTELAKSNVTVVGGREGQVGIGGFLLGGGNSYYTFRQGFGCDNVVHFEVVLADGSVINANSTSHDDLYRALKGGSSNFGIVTRFDLNTLPNTPLWGGIRTYDYNLYADVALETIVDFANADESQGDNALIVLIVTSGDTTISLLTNPVNTQGVLDAPSFAKLSALPALTDSTKIRTVGDLTGSGGTPAGLRNVWFTSTFGADTDLLKTIKGLYEDFLADLWTLLPADAFETQIVFQPIPSYVAQASARRGGNVLGLDSSLTRNAVLFLLTLKAKTPADEAVIHARGGVFFANVDEAVKASGNSLPLVYLNYANPSQDPLGSYGVENVAFMRDIAAKYDPQGIFQQRVPGGFKISRVAGDID</sequence>